<feature type="transmembrane region" description="Helical" evidence="1">
    <location>
        <begin position="65"/>
        <end position="85"/>
    </location>
</feature>
<reference evidence="2 3" key="1">
    <citation type="submission" date="2023-07" db="EMBL/GenBank/DDBJ databases">
        <title>Sequencing the genomes of 1000 actinobacteria strains.</title>
        <authorList>
            <person name="Klenk H.-P."/>
        </authorList>
    </citation>
    <scope>NUCLEOTIDE SEQUENCE [LARGE SCALE GENOMIC DNA]</scope>
    <source>
        <strain evidence="2 3">DSM 15539</strain>
    </source>
</reference>
<dbReference type="EMBL" id="JAVDUJ010000001">
    <property type="protein sequence ID" value="MDR6939891.1"/>
    <property type="molecule type" value="Genomic_DNA"/>
</dbReference>
<dbReference type="Pfam" id="PF12811">
    <property type="entry name" value="BaxI_1"/>
    <property type="match status" value="1"/>
</dbReference>
<feature type="transmembrane region" description="Helical" evidence="1">
    <location>
        <begin position="203"/>
        <end position="225"/>
    </location>
</feature>
<dbReference type="PANTHER" id="PTHR41282">
    <property type="entry name" value="CONSERVED TRANSMEMBRANE PROTEIN-RELATED"/>
    <property type="match status" value="1"/>
</dbReference>
<dbReference type="Proteomes" id="UP001266099">
    <property type="component" value="Unassembled WGS sequence"/>
</dbReference>
<feature type="transmembrane region" description="Helical" evidence="1">
    <location>
        <begin position="175"/>
        <end position="197"/>
    </location>
</feature>
<gene>
    <name evidence="2" type="ORF">J2S36_001434</name>
</gene>
<comment type="caution">
    <text evidence="2">The sequence shown here is derived from an EMBL/GenBank/DDBJ whole genome shotgun (WGS) entry which is preliminary data.</text>
</comment>
<evidence type="ECO:0000313" key="3">
    <source>
        <dbReference type="Proteomes" id="UP001266099"/>
    </source>
</evidence>
<proteinExistence type="predicted"/>
<dbReference type="RefSeq" id="WP_309956930.1">
    <property type="nucleotide sequence ID" value="NZ_CP136414.1"/>
</dbReference>
<name>A0ABU1T3D4_9ACTO</name>
<keyword evidence="1" id="KW-1133">Transmembrane helix</keyword>
<keyword evidence="1" id="KW-0812">Transmembrane</keyword>
<sequence length="276" mass="29770">MSNPIMERNPYFKAGQARPNQFNQTQYQTDYSAQYAASGFAPQQPAYVLQPESVRMTYRDAMNKTAILLATTLFAGIATVVVAPVGLWSPLAIVGSLIACVLGMVIAFKQQVSAGLSLGYAALEGVALGAITGFADMYLPGIAFQTILATTVIVGVCLALHYSGAVRTTSKGMKYAMIVAIGGIIFALVNTIVMIFGGQNLRMVTVAGIPLGVLLGVLMLFVAAYMLIADFEMVQYAVENQAPKQFAWTCATAIVMTILWIYVEVLRLLMIFYSER</sequence>
<feature type="transmembrane region" description="Helical" evidence="1">
    <location>
        <begin position="91"/>
        <end position="108"/>
    </location>
</feature>
<evidence type="ECO:0000256" key="1">
    <source>
        <dbReference type="SAM" id="Phobius"/>
    </source>
</evidence>
<feature type="transmembrane region" description="Helical" evidence="1">
    <location>
        <begin position="115"/>
        <end position="135"/>
    </location>
</feature>
<dbReference type="PANTHER" id="PTHR41282:SF1">
    <property type="entry name" value="CONSERVED TRANSMEMBRANE PROTEIN-RELATED"/>
    <property type="match status" value="1"/>
</dbReference>
<protein>
    <submittedName>
        <fullName evidence="2">YccA/Bax inhibitor family protein</fullName>
    </submittedName>
</protein>
<organism evidence="2 3">
    <name type="scientific">Arcanobacterium hippocoleae</name>
    <dbReference type="NCBI Taxonomy" id="149017"/>
    <lineage>
        <taxon>Bacteria</taxon>
        <taxon>Bacillati</taxon>
        <taxon>Actinomycetota</taxon>
        <taxon>Actinomycetes</taxon>
        <taxon>Actinomycetales</taxon>
        <taxon>Actinomycetaceae</taxon>
        <taxon>Arcanobacterium</taxon>
    </lineage>
</organism>
<feature type="transmembrane region" description="Helical" evidence="1">
    <location>
        <begin position="246"/>
        <end position="273"/>
    </location>
</feature>
<keyword evidence="1" id="KW-0472">Membrane</keyword>
<feature type="transmembrane region" description="Helical" evidence="1">
    <location>
        <begin position="141"/>
        <end position="163"/>
    </location>
</feature>
<dbReference type="InterPro" id="IPR010539">
    <property type="entry name" value="BaxI_1-like"/>
</dbReference>
<evidence type="ECO:0000313" key="2">
    <source>
        <dbReference type="EMBL" id="MDR6939891.1"/>
    </source>
</evidence>
<accession>A0ABU1T3D4</accession>
<keyword evidence="3" id="KW-1185">Reference proteome</keyword>